<name>A0A4Z2GIR0_9TELE</name>
<keyword evidence="3" id="KW-1185">Reference proteome</keyword>
<protein>
    <submittedName>
        <fullName evidence="2">Uncharacterized protein</fullName>
    </submittedName>
</protein>
<feature type="compositionally biased region" description="Basic and acidic residues" evidence="1">
    <location>
        <begin position="1"/>
        <end position="19"/>
    </location>
</feature>
<evidence type="ECO:0000313" key="3">
    <source>
        <dbReference type="Proteomes" id="UP000314294"/>
    </source>
</evidence>
<dbReference type="Proteomes" id="UP000314294">
    <property type="component" value="Unassembled WGS sequence"/>
</dbReference>
<dbReference type="AlphaFoldDB" id="A0A4Z2GIR0"/>
<organism evidence="2 3">
    <name type="scientific">Liparis tanakae</name>
    <name type="common">Tanaka's snailfish</name>
    <dbReference type="NCBI Taxonomy" id="230148"/>
    <lineage>
        <taxon>Eukaryota</taxon>
        <taxon>Metazoa</taxon>
        <taxon>Chordata</taxon>
        <taxon>Craniata</taxon>
        <taxon>Vertebrata</taxon>
        <taxon>Euteleostomi</taxon>
        <taxon>Actinopterygii</taxon>
        <taxon>Neopterygii</taxon>
        <taxon>Teleostei</taxon>
        <taxon>Neoteleostei</taxon>
        <taxon>Acanthomorphata</taxon>
        <taxon>Eupercaria</taxon>
        <taxon>Perciformes</taxon>
        <taxon>Cottioidei</taxon>
        <taxon>Cottales</taxon>
        <taxon>Liparidae</taxon>
        <taxon>Liparis</taxon>
    </lineage>
</organism>
<comment type="caution">
    <text evidence="2">The sequence shown here is derived from an EMBL/GenBank/DDBJ whole genome shotgun (WGS) entry which is preliminary data.</text>
</comment>
<reference evidence="2 3" key="1">
    <citation type="submission" date="2019-03" db="EMBL/GenBank/DDBJ databases">
        <title>First draft genome of Liparis tanakae, snailfish: a comprehensive survey of snailfish specific genes.</title>
        <authorList>
            <person name="Kim W."/>
            <person name="Song I."/>
            <person name="Jeong J.-H."/>
            <person name="Kim D."/>
            <person name="Kim S."/>
            <person name="Ryu S."/>
            <person name="Song J.Y."/>
            <person name="Lee S.K."/>
        </authorList>
    </citation>
    <scope>NUCLEOTIDE SEQUENCE [LARGE SCALE GENOMIC DNA]</scope>
    <source>
        <tissue evidence="2">Muscle</tissue>
    </source>
</reference>
<sequence>MEGEAGGERLGDGRWERRPRSQAGDCRAALLLRSGRKLIPWIYTHTVLVPQHDLGMSWPDYSDGVGMFSDGGGACMCGLFAVEVLTVQHQKKVMRGGGQRRVDRHADRLL</sequence>
<proteinExistence type="predicted"/>
<feature type="region of interest" description="Disordered" evidence="1">
    <location>
        <begin position="1"/>
        <end position="23"/>
    </location>
</feature>
<accession>A0A4Z2GIR0</accession>
<evidence type="ECO:0000256" key="1">
    <source>
        <dbReference type="SAM" id="MobiDB-lite"/>
    </source>
</evidence>
<dbReference type="EMBL" id="SRLO01000537">
    <property type="protein sequence ID" value="TNN52753.1"/>
    <property type="molecule type" value="Genomic_DNA"/>
</dbReference>
<evidence type="ECO:0000313" key="2">
    <source>
        <dbReference type="EMBL" id="TNN52753.1"/>
    </source>
</evidence>
<gene>
    <name evidence="2" type="ORF">EYF80_037057</name>
</gene>